<dbReference type="InterPro" id="IPR000887">
    <property type="entry name" value="Aldlse_KDPG_KHG"/>
</dbReference>
<keyword evidence="9" id="KW-1185">Reference proteome</keyword>
<evidence type="ECO:0000256" key="4">
    <source>
        <dbReference type="ARBA" id="ARBA00011233"/>
    </source>
</evidence>
<evidence type="ECO:0000256" key="6">
    <source>
        <dbReference type="ARBA" id="ARBA00023239"/>
    </source>
</evidence>
<dbReference type="InterPro" id="IPR031337">
    <property type="entry name" value="KDPG/KHG_AS_1"/>
</dbReference>
<evidence type="ECO:0000256" key="7">
    <source>
        <dbReference type="ARBA" id="ARBA00023277"/>
    </source>
</evidence>
<proteinExistence type="inferred from homology"/>
<dbReference type="PANTHER" id="PTHR30246:SF1">
    <property type="entry name" value="2-DEHYDRO-3-DEOXY-6-PHOSPHOGALACTONATE ALDOLASE-RELATED"/>
    <property type="match status" value="1"/>
</dbReference>
<evidence type="ECO:0000256" key="5">
    <source>
        <dbReference type="ARBA" id="ARBA00013063"/>
    </source>
</evidence>
<dbReference type="Pfam" id="PF01081">
    <property type="entry name" value="Aldolase"/>
    <property type="match status" value="1"/>
</dbReference>
<evidence type="ECO:0000256" key="3">
    <source>
        <dbReference type="ARBA" id="ARBA00006906"/>
    </source>
</evidence>
<comment type="pathway">
    <text evidence="2">Carbohydrate acid metabolism; 2-dehydro-3-deoxy-D-gluconate degradation; D-glyceraldehyde 3-phosphate and pyruvate from 2-dehydro-3-deoxy-D-gluconate: step 2/2.</text>
</comment>
<evidence type="ECO:0000256" key="1">
    <source>
        <dbReference type="ARBA" id="ARBA00000654"/>
    </source>
</evidence>
<evidence type="ECO:0000256" key="2">
    <source>
        <dbReference type="ARBA" id="ARBA00004736"/>
    </source>
</evidence>
<gene>
    <name evidence="8" type="ORF">GCM10025791_02400</name>
</gene>
<dbReference type="Proteomes" id="UP001409585">
    <property type="component" value="Unassembled WGS sequence"/>
</dbReference>
<dbReference type="InterPro" id="IPR013785">
    <property type="entry name" value="Aldolase_TIM"/>
</dbReference>
<sequence>MNEFQKSLAELKIVPVVTPYTVQSTIEMTKAMVAGGIGSVEITLRTDCAWDAIKAVQDLGLPVKVGVGTITNANLFAQAEAIQADFAVSPGISNKLLARSEGSLLPLLPGIATASELMQGMDYGISTFKLFPAMAINAPALLSSFAGPFPEIKFCPTGGVTTENAAGLLARPNVVCVGGSWMVSKSLVESGDWSEISRISAAAMAI</sequence>
<name>A0AAV3TWY3_9ALTE</name>
<comment type="similarity">
    <text evidence="3">Belongs to the KHG/KDPG aldolase family.</text>
</comment>
<dbReference type="RefSeq" id="WP_345415782.1">
    <property type="nucleotide sequence ID" value="NZ_AP031496.1"/>
</dbReference>
<comment type="caution">
    <text evidence="8">The sequence shown here is derived from an EMBL/GenBank/DDBJ whole genome shotgun (WGS) entry which is preliminary data.</text>
</comment>
<comment type="subunit">
    <text evidence="4">Homotrimer.</text>
</comment>
<keyword evidence="6" id="KW-0456">Lyase</keyword>
<comment type="catalytic activity">
    <reaction evidence="1">
        <text>2-dehydro-3-deoxy-6-phospho-D-gluconate = D-glyceraldehyde 3-phosphate + pyruvate</text>
        <dbReference type="Rhea" id="RHEA:17089"/>
        <dbReference type="ChEBI" id="CHEBI:15361"/>
        <dbReference type="ChEBI" id="CHEBI:57569"/>
        <dbReference type="ChEBI" id="CHEBI:59776"/>
        <dbReference type="EC" id="4.1.2.14"/>
    </reaction>
</comment>
<dbReference type="CDD" id="cd00452">
    <property type="entry name" value="KDPG_aldolase"/>
    <property type="match status" value="1"/>
</dbReference>
<dbReference type="PANTHER" id="PTHR30246">
    <property type="entry name" value="2-KETO-3-DEOXY-6-PHOSPHOGLUCONATE ALDOLASE"/>
    <property type="match status" value="1"/>
</dbReference>
<dbReference type="EC" id="4.1.2.14" evidence="5"/>
<evidence type="ECO:0000313" key="9">
    <source>
        <dbReference type="Proteomes" id="UP001409585"/>
    </source>
</evidence>
<dbReference type="NCBIfam" id="TIGR01182">
    <property type="entry name" value="eda"/>
    <property type="match status" value="1"/>
</dbReference>
<dbReference type="SUPFAM" id="SSF51569">
    <property type="entry name" value="Aldolase"/>
    <property type="match status" value="1"/>
</dbReference>
<accession>A0AAV3TWY3</accession>
<dbReference type="EMBL" id="BAABLX010000001">
    <property type="protein sequence ID" value="GAA4930111.1"/>
    <property type="molecule type" value="Genomic_DNA"/>
</dbReference>
<evidence type="ECO:0000313" key="8">
    <source>
        <dbReference type="EMBL" id="GAA4930111.1"/>
    </source>
</evidence>
<keyword evidence="7" id="KW-0119">Carbohydrate metabolism</keyword>
<dbReference type="AlphaFoldDB" id="A0AAV3TWY3"/>
<reference evidence="9" key="1">
    <citation type="journal article" date="2019" name="Int. J. Syst. Evol. Microbiol.">
        <title>The Global Catalogue of Microorganisms (GCM) 10K type strain sequencing project: providing services to taxonomists for standard genome sequencing and annotation.</title>
        <authorList>
            <consortium name="The Broad Institute Genomics Platform"/>
            <consortium name="The Broad Institute Genome Sequencing Center for Infectious Disease"/>
            <person name="Wu L."/>
            <person name="Ma J."/>
        </authorList>
    </citation>
    <scope>NUCLEOTIDE SEQUENCE [LARGE SCALE GENOMIC DNA]</scope>
    <source>
        <strain evidence="9">JCM 19134</strain>
    </source>
</reference>
<dbReference type="GO" id="GO:0008675">
    <property type="term" value="F:2-dehydro-3-deoxy-phosphogluconate aldolase activity"/>
    <property type="evidence" value="ECO:0007669"/>
    <property type="project" value="UniProtKB-EC"/>
</dbReference>
<protein>
    <recommendedName>
        <fullName evidence="5">2-dehydro-3-deoxy-phosphogluconate aldolase</fullName>
        <ecNumber evidence="5">4.1.2.14</ecNumber>
    </recommendedName>
</protein>
<organism evidence="8 9">
    <name type="scientific">Halioxenophilus aromaticivorans</name>
    <dbReference type="NCBI Taxonomy" id="1306992"/>
    <lineage>
        <taxon>Bacteria</taxon>
        <taxon>Pseudomonadati</taxon>
        <taxon>Pseudomonadota</taxon>
        <taxon>Gammaproteobacteria</taxon>
        <taxon>Alteromonadales</taxon>
        <taxon>Alteromonadaceae</taxon>
        <taxon>Halioxenophilus</taxon>
    </lineage>
</organism>
<dbReference type="Gene3D" id="3.20.20.70">
    <property type="entry name" value="Aldolase class I"/>
    <property type="match status" value="1"/>
</dbReference>
<dbReference type="PROSITE" id="PS00159">
    <property type="entry name" value="ALDOLASE_KDPG_KHG_1"/>
    <property type="match status" value="1"/>
</dbReference>